<protein>
    <submittedName>
        <fullName evidence="3">DUF2924 domain-containing protein</fullName>
    </submittedName>
</protein>
<sequence>MRSTSTLAEDIREELIRQQHKRAGQPVASWRETADGRRLVQMLEQYQNGAAKLNGGQRQALQQRFPELPPPLRRPVEQRNRPTNSGVARLASVVVAPPETREETGGNPEQLA</sequence>
<reference evidence="2" key="1">
    <citation type="submission" date="2013-12" db="EMBL/GenBank/DDBJ databases">
        <authorList>
            <person name="Aslett M."/>
        </authorList>
    </citation>
    <scope>NUCLEOTIDE SEQUENCE [LARGE SCALE GENOMIC DNA]</scope>
    <source>
        <strain evidence="2">Lindley</strain>
    </source>
</reference>
<evidence type="ECO:0000313" key="2">
    <source>
        <dbReference type="Proteomes" id="UP000050741"/>
    </source>
</evidence>
<accession>A0A183BMP9</accession>
<name>A0A183BMP9_GLOPA</name>
<evidence type="ECO:0000256" key="1">
    <source>
        <dbReference type="SAM" id="MobiDB-lite"/>
    </source>
</evidence>
<evidence type="ECO:0000313" key="3">
    <source>
        <dbReference type="WBParaSite" id="GPLIN_000188400"/>
    </source>
</evidence>
<dbReference type="WBParaSite" id="GPLIN_000188400">
    <property type="protein sequence ID" value="GPLIN_000188400"/>
    <property type="gene ID" value="GPLIN_000188400"/>
</dbReference>
<feature type="region of interest" description="Disordered" evidence="1">
    <location>
        <begin position="67"/>
        <end position="112"/>
    </location>
</feature>
<keyword evidence="2" id="KW-1185">Reference proteome</keyword>
<dbReference type="AlphaFoldDB" id="A0A183BMP9"/>
<reference evidence="2" key="2">
    <citation type="submission" date="2014-05" db="EMBL/GenBank/DDBJ databases">
        <title>The genome and life-stage specific transcriptomes of Globodera pallida elucidate key aspects of plant parasitism by a cyst nematode.</title>
        <authorList>
            <person name="Cotton J.A."/>
            <person name="Lilley C.J."/>
            <person name="Jones L.M."/>
            <person name="Kikuchi T."/>
            <person name="Reid A.J."/>
            <person name="Thorpe P."/>
            <person name="Tsai I.J."/>
            <person name="Beasley H."/>
            <person name="Blok V."/>
            <person name="Cock P.J.A."/>
            <person name="Van den Akker S.E."/>
            <person name="Holroyd N."/>
            <person name="Hunt M."/>
            <person name="Mantelin S."/>
            <person name="Naghra H."/>
            <person name="Pain A."/>
            <person name="Palomares-Rius J.E."/>
            <person name="Zarowiecki M."/>
            <person name="Berriman M."/>
            <person name="Jones J.T."/>
            <person name="Urwin P.E."/>
        </authorList>
    </citation>
    <scope>NUCLEOTIDE SEQUENCE [LARGE SCALE GENOMIC DNA]</scope>
    <source>
        <strain evidence="2">Lindley</strain>
    </source>
</reference>
<dbReference type="Proteomes" id="UP000050741">
    <property type="component" value="Unassembled WGS sequence"/>
</dbReference>
<proteinExistence type="predicted"/>
<reference evidence="3" key="3">
    <citation type="submission" date="2016-06" db="UniProtKB">
        <authorList>
            <consortium name="WormBaseParasite"/>
        </authorList>
    </citation>
    <scope>IDENTIFICATION</scope>
</reference>
<organism evidence="2 3">
    <name type="scientific">Globodera pallida</name>
    <name type="common">Potato cyst nematode worm</name>
    <name type="synonym">Heterodera pallida</name>
    <dbReference type="NCBI Taxonomy" id="36090"/>
    <lineage>
        <taxon>Eukaryota</taxon>
        <taxon>Metazoa</taxon>
        <taxon>Ecdysozoa</taxon>
        <taxon>Nematoda</taxon>
        <taxon>Chromadorea</taxon>
        <taxon>Rhabditida</taxon>
        <taxon>Tylenchina</taxon>
        <taxon>Tylenchomorpha</taxon>
        <taxon>Tylenchoidea</taxon>
        <taxon>Heteroderidae</taxon>
        <taxon>Heteroderinae</taxon>
        <taxon>Globodera</taxon>
    </lineage>
</organism>